<dbReference type="GO" id="GO:0003955">
    <property type="term" value="F:NAD(P)H dehydrogenase (quinone) activity"/>
    <property type="evidence" value="ECO:0007669"/>
    <property type="project" value="UniProtKB-EC"/>
</dbReference>
<organism evidence="2 3">
    <name type="scientific">Paractinoplanes globisporus</name>
    <dbReference type="NCBI Taxonomy" id="113565"/>
    <lineage>
        <taxon>Bacteria</taxon>
        <taxon>Bacillati</taxon>
        <taxon>Actinomycetota</taxon>
        <taxon>Actinomycetes</taxon>
        <taxon>Micromonosporales</taxon>
        <taxon>Micromonosporaceae</taxon>
        <taxon>Paractinoplanes</taxon>
    </lineage>
</organism>
<name>A0ABW6W5T8_9ACTN</name>
<dbReference type="InterPro" id="IPR016040">
    <property type="entry name" value="NAD(P)-bd_dom"/>
</dbReference>
<sequence>MSDLIAVTGATGGLGALVIDHLLRRTTADRIVAVARDAGKAAVLPPSIQVRIADHDDRAAVDAALSGIDTLLLVSGNEFGKRMTQHRNVIEAAKAAGVSRIAYTSAPHADTSTAAITAEHKATEQIIRDSGLTYTILRTNSYHENYRSHLVTAPRTGVIIGSVHDGRVASAAKSDYAEAAAVVLTTAGHDNAVHELTGDTAWNYHDLAATISEITGVVVTYLDLSSDEHAAALRAQGLDEPTIAFLVQLDADLAHGVSADATDHLRHLIGRPATPLLDGLRALHGDCG</sequence>
<dbReference type="Gene3D" id="3.40.50.720">
    <property type="entry name" value="NAD(P)-binding Rossmann-like Domain"/>
    <property type="match status" value="1"/>
</dbReference>
<dbReference type="Pfam" id="PF13460">
    <property type="entry name" value="NAD_binding_10"/>
    <property type="match status" value="1"/>
</dbReference>
<evidence type="ECO:0000313" key="3">
    <source>
        <dbReference type="Proteomes" id="UP001602245"/>
    </source>
</evidence>
<keyword evidence="2" id="KW-0560">Oxidoreductase</keyword>
<dbReference type="RefSeq" id="WP_020516414.1">
    <property type="nucleotide sequence ID" value="NZ_JBIAZU010000001.1"/>
</dbReference>
<gene>
    <name evidence="2" type="ORF">ACFY35_00605</name>
</gene>
<dbReference type="SUPFAM" id="SSF51735">
    <property type="entry name" value="NAD(P)-binding Rossmann-fold domains"/>
    <property type="match status" value="1"/>
</dbReference>
<dbReference type="Proteomes" id="UP001602245">
    <property type="component" value="Unassembled WGS sequence"/>
</dbReference>
<keyword evidence="3" id="KW-1185">Reference proteome</keyword>
<evidence type="ECO:0000259" key="1">
    <source>
        <dbReference type="Pfam" id="PF13460"/>
    </source>
</evidence>
<dbReference type="PANTHER" id="PTHR47129">
    <property type="entry name" value="QUINONE OXIDOREDUCTASE 2"/>
    <property type="match status" value="1"/>
</dbReference>
<reference evidence="2 3" key="1">
    <citation type="submission" date="2024-10" db="EMBL/GenBank/DDBJ databases">
        <title>The Natural Products Discovery Center: Release of the First 8490 Sequenced Strains for Exploring Actinobacteria Biosynthetic Diversity.</title>
        <authorList>
            <person name="Kalkreuter E."/>
            <person name="Kautsar S.A."/>
            <person name="Yang D."/>
            <person name="Bader C.D."/>
            <person name="Teijaro C.N."/>
            <person name="Fluegel L."/>
            <person name="Davis C.M."/>
            <person name="Simpson J.R."/>
            <person name="Lauterbach L."/>
            <person name="Steele A.D."/>
            <person name="Gui C."/>
            <person name="Meng S."/>
            <person name="Li G."/>
            <person name="Viehrig K."/>
            <person name="Ye F."/>
            <person name="Su P."/>
            <person name="Kiefer A.F."/>
            <person name="Nichols A."/>
            <person name="Cepeda A.J."/>
            <person name="Yan W."/>
            <person name="Fan B."/>
            <person name="Jiang Y."/>
            <person name="Adhikari A."/>
            <person name="Zheng C.-J."/>
            <person name="Schuster L."/>
            <person name="Cowan T.M."/>
            <person name="Smanski M.J."/>
            <person name="Chevrette M.G."/>
            <person name="De Carvalho L.P.S."/>
            <person name="Shen B."/>
        </authorList>
    </citation>
    <scope>NUCLEOTIDE SEQUENCE [LARGE SCALE GENOMIC DNA]</scope>
    <source>
        <strain evidence="2 3">NPDC000087</strain>
    </source>
</reference>
<protein>
    <submittedName>
        <fullName evidence="2">SDR family oxidoreductase</fullName>
        <ecNumber evidence="2">1.6.5.2</ecNumber>
    </submittedName>
</protein>
<evidence type="ECO:0000313" key="2">
    <source>
        <dbReference type="EMBL" id="MFF5287905.1"/>
    </source>
</evidence>
<dbReference type="InterPro" id="IPR052718">
    <property type="entry name" value="NmrA-type_oxidoreductase"/>
</dbReference>
<feature type="domain" description="NAD(P)-binding" evidence="1">
    <location>
        <begin position="9"/>
        <end position="169"/>
    </location>
</feature>
<dbReference type="CDD" id="cd05269">
    <property type="entry name" value="TMR_SDR_a"/>
    <property type="match status" value="1"/>
</dbReference>
<comment type="caution">
    <text evidence="2">The sequence shown here is derived from an EMBL/GenBank/DDBJ whole genome shotgun (WGS) entry which is preliminary data.</text>
</comment>
<dbReference type="EMBL" id="JBIAZU010000001">
    <property type="protein sequence ID" value="MFF5287905.1"/>
    <property type="molecule type" value="Genomic_DNA"/>
</dbReference>
<accession>A0ABW6W5T8</accession>
<dbReference type="EC" id="1.6.5.2" evidence="2"/>
<proteinExistence type="predicted"/>
<dbReference type="Gene3D" id="3.90.25.10">
    <property type="entry name" value="UDP-galactose 4-epimerase, domain 1"/>
    <property type="match status" value="1"/>
</dbReference>
<dbReference type="InterPro" id="IPR036291">
    <property type="entry name" value="NAD(P)-bd_dom_sf"/>
</dbReference>
<dbReference type="PANTHER" id="PTHR47129:SF1">
    <property type="entry name" value="NMRA-LIKE DOMAIN-CONTAINING PROTEIN"/>
    <property type="match status" value="1"/>
</dbReference>